<proteinExistence type="predicted"/>
<dbReference type="AlphaFoldDB" id="A9U768"/>
<accession>A9U768</accession>
<dbReference type="EMBL" id="DS546359">
    <property type="protein sequence ID" value="EDQ48485.1"/>
    <property type="molecule type" value="Genomic_DNA"/>
</dbReference>
<protein>
    <submittedName>
        <fullName evidence="1">Predicted protein</fullName>
    </submittedName>
</protein>
<feature type="non-terminal residue" evidence="1">
    <location>
        <position position="535"/>
    </location>
</feature>
<evidence type="ECO:0000313" key="1">
    <source>
        <dbReference type="EMBL" id="EDQ48485.1"/>
    </source>
</evidence>
<dbReference type="InterPro" id="IPR013397">
    <property type="entry name" value="CRISPR-assoc_prot_Csy1"/>
</dbReference>
<gene>
    <name evidence="1" type="ORF">PHYPADRAFT_103737</name>
</gene>
<sequence length="535" mass="56483">MGLRDAFVGLTQPRAGAPSSHTRAKQLYWLTGSDACADEGYELLAPLFATSLAHAVHAQVQEDRFGESNKAARQARRERKAHDGVFHDYPGLAVQKMGGTKPQNISQLNSERGGVNYLLASLPPVWRSSDVRLPVHASSLFDRLFIGRPEGAQRGIALDGALDFAHAGAAREQGRGHDGQGMDAAQLHGVLLGRKKARLHGPWLEWGDCYRFSRQDDSCTTCRPGSHVAVGVGNAGGLGVLEVVQLGVHHVRGHDVAHGAEHAFHAAREFLVPLAQQLAHGHALQAVLAAAEVAGDDGEVLVLGPAHGVLLGHVAQRADHHMLAVVRDQLRGHALHAAAVEHVEHQRLHDVVAVVAQGHLGAAQLVGHLVQDGAAQARAQAAGGLALGHHALDHAVGVLRFDVVVHADALEVLGQYMVGKTGLLLVEVHGHQLELHGRALLQLAQHVQHRVAVLAARHADHDLVAFLDHVEVGDGAAHLAAQALFQLDLLALDLDAVAVRGMGLGIRIGGGGFGGGFFGQPGVVGHCIHGVHHCP</sequence>
<dbReference type="Pfam" id="PF09611">
    <property type="entry name" value="Cas_Csy1"/>
    <property type="match status" value="1"/>
</dbReference>
<reference evidence="1" key="1">
    <citation type="journal article" date="2008" name="Science">
        <title>The Physcomitrella genome reveals evolutionary insights into the conquest of land by plants.</title>
        <authorList>
            <person name="Rensing S."/>
            <person name="Lang D."/>
            <person name="Zimmer A."/>
            <person name="Terry A."/>
            <person name="Salamov A."/>
            <person name="Shapiro H."/>
            <person name="Nishiyama T."/>
            <person name="Perroud P.-F."/>
            <person name="Lindquist E."/>
            <person name="Kamisugi Y."/>
            <person name="Tanahashi T."/>
            <person name="Sakakibara K."/>
            <person name="Fujita T."/>
            <person name="Oishi K."/>
            <person name="Shin-I T."/>
            <person name="Kuroki Y."/>
            <person name="Toyoda A."/>
            <person name="Suzuki Y."/>
            <person name="Hashimoto A."/>
            <person name="Yamaguchi K."/>
            <person name="Sugano A."/>
            <person name="Kohara Y."/>
            <person name="Fujiyama A."/>
            <person name="Anterola A."/>
            <person name="Aoki S."/>
            <person name="Ashton N."/>
            <person name="Barbazuk W.B."/>
            <person name="Barker E."/>
            <person name="Bennetzen J."/>
            <person name="Bezanilla M."/>
            <person name="Blankenship R."/>
            <person name="Cho S.H."/>
            <person name="Dutcher S."/>
            <person name="Estelle M."/>
            <person name="Fawcett J.A."/>
            <person name="Gundlach H."/>
            <person name="Hanada K."/>
            <person name="Heyl A."/>
            <person name="Hicks K.A."/>
            <person name="Hugh J."/>
            <person name="Lohr M."/>
            <person name="Mayer K."/>
            <person name="Melkozernov A."/>
            <person name="Murata T."/>
            <person name="Nelson D."/>
            <person name="Pils B."/>
            <person name="Prigge M."/>
            <person name="Reiss B."/>
            <person name="Renner T."/>
            <person name="Rombauts S."/>
            <person name="Rushton P."/>
            <person name="Sanderfoot A."/>
            <person name="Schween G."/>
            <person name="Shiu S.-H."/>
            <person name="Stueber K."/>
            <person name="Theodoulou F.L."/>
            <person name="Tu H."/>
            <person name="Van de Peer Y."/>
            <person name="Verrier P.J."/>
            <person name="Waters E."/>
            <person name="Wood A."/>
            <person name="Yang L."/>
            <person name="Cove D."/>
            <person name="Cuming A."/>
            <person name="Hasebe M."/>
            <person name="Lucas S."/>
            <person name="Mishler D.B."/>
            <person name="Reski R."/>
            <person name="Grigoriev I."/>
            <person name="Quatrano R.S."/>
            <person name="Boore J.L."/>
        </authorList>
    </citation>
    <scope>NUCLEOTIDE SEQUENCE [LARGE SCALE GENOMIC DNA]</scope>
</reference>
<name>A9U768_PHYPA</name>
<organism>
    <name type="scientific">Physcomitrium patens</name>
    <name type="common">Spreading-leaved earth moss</name>
    <name type="synonym">Physcomitrella patens</name>
    <dbReference type="NCBI Taxonomy" id="3218"/>
    <lineage>
        <taxon>Eukaryota</taxon>
        <taxon>Viridiplantae</taxon>
        <taxon>Streptophyta</taxon>
        <taxon>Embryophyta</taxon>
        <taxon>Bryophyta</taxon>
        <taxon>Bryophytina</taxon>
        <taxon>Bryopsida</taxon>
        <taxon>Funariidae</taxon>
        <taxon>Funariales</taxon>
        <taxon>Funariaceae</taxon>
        <taxon>Physcomitrium</taxon>
    </lineage>
</organism>